<dbReference type="RefSeq" id="WP_057842369.1">
    <property type="nucleotide sequence ID" value="NZ_LLYA01000046.1"/>
</dbReference>
<dbReference type="Proteomes" id="UP000052023">
    <property type="component" value="Unassembled WGS sequence"/>
</dbReference>
<feature type="transmembrane region" description="Helical" evidence="1">
    <location>
        <begin position="45"/>
        <end position="70"/>
    </location>
</feature>
<organism evidence="2 3">
    <name type="scientific">Bradyrhizobium retamae</name>
    <dbReference type="NCBI Taxonomy" id="1300035"/>
    <lineage>
        <taxon>Bacteria</taxon>
        <taxon>Pseudomonadati</taxon>
        <taxon>Pseudomonadota</taxon>
        <taxon>Alphaproteobacteria</taxon>
        <taxon>Hyphomicrobiales</taxon>
        <taxon>Nitrobacteraceae</taxon>
        <taxon>Bradyrhizobium</taxon>
    </lineage>
</organism>
<evidence type="ECO:0000313" key="2">
    <source>
        <dbReference type="EMBL" id="KRR29031.1"/>
    </source>
</evidence>
<evidence type="ECO:0000256" key="1">
    <source>
        <dbReference type="SAM" id="Phobius"/>
    </source>
</evidence>
<keyword evidence="1" id="KW-1133">Transmembrane helix</keyword>
<dbReference type="AlphaFoldDB" id="A0A0R3N9H5"/>
<sequence length="79" mass="8835">MNDHWLVRQSTIRLLWIVFAVVLAATVSMDLAIEHHPYFGLDGTLGFGAWFGFVSCVAMIVFAKALGAILKRPDTYYDS</sequence>
<feature type="transmembrane region" description="Helical" evidence="1">
    <location>
        <begin position="12"/>
        <end position="33"/>
    </location>
</feature>
<dbReference type="OrthoDB" id="282116at2"/>
<reference evidence="2 3" key="1">
    <citation type="submission" date="2014-03" db="EMBL/GenBank/DDBJ databases">
        <title>Bradyrhizobium valentinum sp. nov., isolated from effective nodules of Lupinus mariae-josephae, a lupine endemic of basic-lime soils in Eastern Spain.</title>
        <authorList>
            <person name="Duran D."/>
            <person name="Rey L."/>
            <person name="Navarro A."/>
            <person name="Busquets A."/>
            <person name="Imperial J."/>
            <person name="Ruiz-Argueso T."/>
        </authorList>
    </citation>
    <scope>NUCLEOTIDE SEQUENCE [LARGE SCALE GENOMIC DNA]</scope>
    <source>
        <strain evidence="2 3">Ro19</strain>
    </source>
</reference>
<proteinExistence type="predicted"/>
<protein>
    <submittedName>
        <fullName evidence="2">Uncharacterized protein</fullName>
    </submittedName>
</protein>
<dbReference type="EMBL" id="LLYA01000046">
    <property type="protein sequence ID" value="KRR29031.1"/>
    <property type="molecule type" value="Genomic_DNA"/>
</dbReference>
<comment type="caution">
    <text evidence="2">The sequence shown here is derived from an EMBL/GenBank/DDBJ whole genome shotgun (WGS) entry which is preliminary data.</text>
</comment>
<keyword evidence="1" id="KW-0812">Transmembrane</keyword>
<gene>
    <name evidence="2" type="ORF">CQ13_17930</name>
</gene>
<keyword evidence="3" id="KW-1185">Reference proteome</keyword>
<evidence type="ECO:0000313" key="3">
    <source>
        <dbReference type="Proteomes" id="UP000052023"/>
    </source>
</evidence>
<name>A0A0R3N9H5_9BRAD</name>
<keyword evidence="1" id="KW-0472">Membrane</keyword>
<accession>A0A0R3N9H5</accession>